<evidence type="ECO:0000256" key="1">
    <source>
        <dbReference type="SAM" id="MobiDB-lite"/>
    </source>
</evidence>
<reference evidence="2" key="2">
    <citation type="submission" date="2020-12" db="EMBL/GenBank/DDBJ databases">
        <authorList>
            <person name="Kanost M."/>
        </authorList>
    </citation>
    <scope>NUCLEOTIDE SEQUENCE</scope>
</reference>
<sequence length="404" mass="45573">MEANLKKKLPQEGTSYLLAGESLGEPSGSSCPSYSGGGQDRLSVAAPRNKELTQQQHPESPGVKNSPNPESTANDNPSVPGAKVYQELDDMLHAFEISSKNIGLMEDKSSTIIHKHMLDAVAIIKKVASVMETEEKVTLENAVLDAKEAVEELLKRTDPTFELLEETAPPEMPKEQSQATIQTKSTAPPAAHIADNNNYEFDGDKLITFLKNYFQDTINKYLDTCEDKLLHEWDVQPNENNTTSKTASTLTATDKDSCKISPASEPIYDVFYEMDRFKDFAMKRIEKDGIEKTAQLWFSEPAETAKDDAKIDKPRDGTKFQRQQPFWWTTDIAELRQVYMAARRQYSRSRRRRHRDEAVEMEHYSVYRSVKKALNAAIERARAEGREVPEAEEQEDASEVSVSL</sequence>
<feature type="compositionally biased region" description="Polar residues" evidence="1">
    <location>
        <begin position="175"/>
        <end position="186"/>
    </location>
</feature>
<comment type="caution">
    <text evidence="2">The sequence shown here is derived from an EMBL/GenBank/DDBJ whole genome shotgun (WGS) entry which is preliminary data.</text>
</comment>
<organism evidence="2 3">
    <name type="scientific">Manduca sexta</name>
    <name type="common">Tobacco hawkmoth</name>
    <name type="synonym">Tobacco hornworm</name>
    <dbReference type="NCBI Taxonomy" id="7130"/>
    <lineage>
        <taxon>Eukaryota</taxon>
        <taxon>Metazoa</taxon>
        <taxon>Ecdysozoa</taxon>
        <taxon>Arthropoda</taxon>
        <taxon>Hexapoda</taxon>
        <taxon>Insecta</taxon>
        <taxon>Pterygota</taxon>
        <taxon>Neoptera</taxon>
        <taxon>Endopterygota</taxon>
        <taxon>Lepidoptera</taxon>
        <taxon>Glossata</taxon>
        <taxon>Ditrysia</taxon>
        <taxon>Bombycoidea</taxon>
        <taxon>Sphingidae</taxon>
        <taxon>Sphinginae</taxon>
        <taxon>Sphingini</taxon>
        <taxon>Manduca</taxon>
    </lineage>
</organism>
<reference evidence="2" key="1">
    <citation type="journal article" date="2016" name="Insect Biochem. Mol. Biol.">
        <title>Multifaceted biological insights from a draft genome sequence of the tobacco hornworm moth, Manduca sexta.</title>
        <authorList>
            <person name="Kanost M.R."/>
            <person name="Arrese E.L."/>
            <person name="Cao X."/>
            <person name="Chen Y.R."/>
            <person name="Chellapilla S."/>
            <person name="Goldsmith M.R."/>
            <person name="Grosse-Wilde E."/>
            <person name="Heckel D.G."/>
            <person name="Herndon N."/>
            <person name="Jiang H."/>
            <person name="Papanicolaou A."/>
            <person name="Qu J."/>
            <person name="Soulages J.L."/>
            <person name="Vogel H."/>
            <person name="Walters J."/>
            <person name="Waterhouse R.M."/>
            <person name="Ahn S.J."/>
            <person name="Almeida F.C."/>
            <person name="An C."/>
            <person name="Aqrawi P."/>
            <person name="Bretschneider A."/>
            <person name="Bryant W.B."/>
            <person name="Bucks S."/>
            <person name="Chao H."/>
            <person name="Chevignon G."/>
            <person name="Christen J.M."/>
            <person name="Clarke D.F."/>
            <person name="Dittmer N.T."/>
            <person name="Ferguson L.C.F."/>
            <person name="Garavelou S."/>
            <person name="Gordon K.H.J."/>
            <person name="Gunaratna R.T."/>
            <person name="Han Y."/>
            <person name="Hauser F."/>
            <person name="He Y."/>
            <person name="Heidel-Fischer H."/>
            <person name="Hirsh A."/>
            <person name="Hu Y."/>
            <person name="Jiang H."/>
            <person name="Kalra D."/>
            <person name="Klinner C."/>
            <person name="Konig C."/>
            <person name="Kovar C."/>
            <person name="Kroll A.R."/>
            <person name="Kuwar S.S."/>
            <person name="Lee S.L."/>
            <person name="Lehman R."/>
            <person name="Li K."/>
            <person name="Li Z."/>
            <person name="Liang H."/>
            <person name="Lovelace S."/>
            <person name="Lu Z."/>
            <person name="Mansfield J.H."/>
            <person name="McCulloch K.J."/>
            <person name="Mathew T."/>
            <person name="Morton B."/>
            <person name="Muzny D.M."/>
            <person name="Neunemann D."/>
            <person name="Ongeri F."/>
            <person name="Pauchet Y."/>
            <person name="Pu L.L."/>
            <person name="Pyrousis I."/>
            <person name="Rao X.J."/>
            <person name="Redding A."/>
            <person name="Roesel C."/>
            <person name="Sanchez-Gracia A."/>
            <person name="Schaack S."/>
            <person name="Shukla A."/>
            <person name="Tetreau G."/>
            <person name="Wang Y."/>
            <person name="Xiong G.H."/>
            <person name="Traut W."/>
            <person name="Walsh T.K."/>
            <person name="Worley K.C."/>
            <person name="Wu D."/>
            <person name="Wu W."/>
            <person name="Wu Y.Q."/>
            <person name="Zhang X."/>
            <person name="Zou Z."/>
            <person name="Zucker H."/>
            <person name="Briscoe A.D."/>
            <person name="Burmester T."/>
            <person name="Clem R.J."/>
            <person name="Feyereisen R."/>
            <person name="Grimmelikhuijzen C.J.P."/>
            <person name="Hamodrakas S.J."/>
            <person name="Hansson B.S."/>
            <person name="Huguet E."/>
            <person name="Jermiin L.S."/>
            <person name="Lan Q."/>
            <person name="Lehman H.K."/>
            <person name="Lorenzen M."/>
            <person name="Merzendorfer H."/>
            <person name="Michalopoulos I."/>
            <person name="Morton D.B."/>
            <person name="Muthukrishnan S."/>
            <person name="Oakeshott J.G."/>
            <person name="Palmer W."/>
            <person name="Park Y."/>
            <person name="Passarelli A.L."/>
            <person name="Rozas J."/>
            <person name="Schwartz L.M."/>
            <person name="Smith W."/>
            <person name="Southgate A."/>
            <person name="Vilcinskas A."/>
            <person name="Vogt R."/>
            <person name="Wang P."/>
            <person name="Werren J."/>
            <person name="Yu X.Q."/>
            <person name="Zhou J.J."/>
            <person name="Brown S.J."/>
            <person name="Scherer S.E."/>
            <person name="Richards S."/>
            <person name="Blissard G.W."/>
        </authorList>
    </citation>
    <scope>NUCLEOTIDE SEQUENCE</scope>
</reference>
<dbReference type="EMBL" id="JH668538">
    <property type="protein sequence ID" value="KAG6457211.1"/>
    <property type="molecule type" value="Genomic_DNA"/>
</dbReference>
<protein>
    <submittedName>
        <fullName evidence="2">Uncharacterized protein</fullName>
    </submittedName>
</protein>
<feature type="compositionally biased region" description="Polar residues" evidence="1">
    <location>
        <begin position="52"/>
        <end position="77"/>
    </location>
</feature>
<feature type="region of interest" description="Disordered" evidence="1">
    <location>
        <begin position="17"/>
        <end position="82"/>
    </location>
</feature>
<dbReference type="AlphaFoldDB" id="A0A921ZGZ8"/>
<gene>
    <name evidence="2" type="ORF">O3G_MSEX010180</name>
</gene>
<keyword evidence="3" id="KW-1185">Reference proteome</keyword>
<proteinExistence type="predicted"/>
<feature type="region of interest" description="Disordered" evidence="1">
    <location>
        <begin position="382"/>
        <end position="404"/>
    </location>
</feature>
<name>A0A921ZGZ8_MANSE</name>
<accession>A0A921ZGZ8</accession>
<dbReference type="Proteomes" id="UP000791440">
    <property type="component" value="Unassembled WGS sequence"/>
</dbReference>
<evidence type="ECO:0000313" key="2">
    <source>
        <dbReference type="EMBL" id="KAG6457211.1"/>
    </source>
</evidence>
<feature type="compositionally biased region" description="Low complexity" evidence="1">
    <location>
        <begin position="24"/>
        <end position="34"/>
    </location>
</feature>
<evidence type="ECO:0000313" key="3">
    <source>
        <dbReference type="Proteomes" id="UP000791440"/>
    </source>
</evidence>
<feature type="region of interest" description="Disordered" evidence="1">
    <location>
        <begin position="168"/>
        <end position="194"/>
    </location>
</feature>